<feature type="transmembrane region" description="Helical" evidence="2">
    <location>
        <begin position="130"/>
        <end position="149"/>
    </location>
</feature>
<dbReference type="Proteomes" id="UP001609176">
    <property type="component" value="Unassembled WGS sequence"/>
</dbReference>
<keyword evidence="2" id="KW-1133">Transmembrane helix</keyword>
<proteinExistence type="predicted"/>
<keyword evidence="6" id="KW-1185">Reference proteome</keyword>
<feature type="transmembrane region" description="Helical" evidence="2">
    <location>
        <begin position="83"/>
        <end position="103"/>
    </location>
</feature>
<organism evidence="3 6">
    <name type="scientific">Antrihabitans spumae</name>
    <dbReference type="NCBI Taxonomy" id="3373370"/>
    <lineage>
        <taxon>Bacteria</taxon>
        <taxon>Bacillati</taxon>
        <taxon>Actinomycetota</taxon>
        <taxon>Actinomycetes</taxon>
        <taxon>Mycobacteriales</taxon>
        <taxon>Nocardiaceae</taxon>
        <taxon>Antrihabitans</taxon>
    </lineage>
</organism>
<protein>
    <submittedName>
        <fullName evidence="3">DUF2269 domain-containing protein</fullName>
    </submittedName>
</protein>
<name>A0ABW7JY47_9NOCA</name>
<dbReference type="RefSeq" id="WP_395125482.1">
    <property type="nucleotide sequence ID" value="NZ_JBIMSN010000012.1"/>
</dbReference>
<evidence type="ECO:0000256" key="1">
    <source>
        <dbReference type="SAM" id="MobiDB-lite"/>
    </source>
</evidence>
<dbReference type="Proteomes" id="UP001609219">
    <property type="component" value="Unassembled WGS sequence"/>
</dbReference>
<evidence type="ECO:0000313" key="3">
    <source>
        <dbReference type="EMBL" id="MFH5227559.1"/>
    </source>
</evidence>
<feature type="compositionally biased region" description="Basic and acidic residues" evidence="1">
    <location>
        <begin position="161"/>
        <end position="170"/>
    </location>
</feature>
<evidence type="ECO:0000313" key="4">
    <source>
        <dbReference type="EMBL" id="MFH5244104.1"/>
    </source>
</evidence>
<evidence type="ECO:0000313" key="5">
    <source>
        <dbReference type="Proteomes" id="UP001609176"/>
    </source>
</evidence>
<sequence length="180" mass="19466">MTPRLRKFALASHVAVSVGWLGAVVAFLGLAIIGLTSQSPQTVRGSYLVMEPVALFVLVPLAFASLLTGIIESLGTAWGLIRHYWVLFKLLINLVATAILLMYTQTVSVMAGIAADTTTDLDAVRNPSPLVHTLLALLMLLAANALAVFKPRGMTRYGHLKQSDTRRKAELSPSMGRLQR</sequence>
<dbReference type="EMBL" id="JBIMSN010000012">
    <property type="protein sequence ID" value="MFH5227559.1"/>
    <property type="molecule type" value="Genomic_DNA"/>
</dbReference>
<gene>
    <name evidence="4" type="ORF">ACHIPV_19815</name>
    <name evidence="3" type="ORF">ACHIRB_02980</name>
</gene>
<reference evidence="5 6" key="1">
    <citation type="submission" date="2024-10" db="EMBL/GenBank/DDBJ databases">
        <authorList>
            <person name="Riesco R."/>
        </authorList>
    </citation>
    <scope>NUCLEOTIDE SEQUENCE [LARGE SCALE GENOMIC DNA]</scope>
    <source>
        <strain evidence="4 5">NCIMB 15448</strain>
        <strain evidence="3 6">NCIMB 15450</strain>
    </source>
</reference>
<comment type="caution">
    <text evidence="3">The sequence shown here is derived from an EMBL/GenBank/DDBJ whole genome shotgun (WGS) entry which is preliminary data.</text>
</comment>
<keyword evidence="2" id="KW-0812">Transmembrane</keyword>
<dbReference type="EMBL" id="JBIMSP010000036">
    <property type="protein sequence ID" value="MFH5244104.1"/>
    <property type="molecule type" value="Genomic_DNA"/>
</dbReference>
<keyword evidence="2" id="KW-0472">Membrane</keyword>
<feature type="region of interest" description="Disordered" evidence="1">
    <location>
        <begin position="160"/>
        <end position="180"/>
    </location>
</feature>
<feature type="transmembrane region" description="Helical" evidence="2">
    <location>
        <begin position="53"/>
        <end position="71"/>
    </location>
</feature>
<feature type="transmembrane region" description="Helical" evidence="2">
    <location>
        <begin position="12"/>
        <end position="33"/>
    </location>
</feature>
<accession>A0ABW7JY47</accession>
<evidence type="ECO:0000313" key="6">
    <source>
        <dbReference type="Proteomes" id="UP001609219"/>
    </source>
</evidence>
<evidence type="ECO:0000256" key="2">
    <source>
        <dbReference type="SAM" id="Phobius"/>
    </source>
</evidence>